<organism evidence="1 2">
    <name type="scientific">Parathielavia appendiculata</name>
    <dbReference type="NCBI Taxonomy" id="2587402"/>
    <lineage>
        <taxon>Eukaryota</taxon>
        <taxon>Fungi</taxon>
        <taxon>Dikarya</taxon>
        <taxon>Ascomycota</taxon>
        <taxon>Pezizomycotina</taxon>
        <taxon>Sordariomycetes</taxon>
        <taxon>Sordariomycetidae</taxon>
        <taxon>Sordariales</taxon>
        <taxon>Chaetomiaceae</taxon>
        <taxon>Parathielavia</taxon>
    </lineage>
</organism>
<keyword evidence="2" id="KW-1185">Reference proteome</keyword>
<reference evidence="1" key="1">
    <citation type="journal article" date="2023" name="Mol. Phylogenet. Evol.">
        <title>Genome-scale phylogeny and comparative genomics of the fungal order Sordariales.</title>
        <authorList>
            <person name="Hensen N."/>
            <person name="Bonometti L."/>
            <person name="Westerberg I."/>
            <person name="Brannstrom I.O."/>
            <person name="Guillou S."/>
            <person name="Cros-Aarteil S."/>
            <person name="Calhoun S."/>
            <person name="Haridas S."/>
            <person name="Kuo A."/>
            <person name="Mondo S."/>
            <person name="Pangilinan J."/>
            <person name="Riley R."/>
            <person name="LaButti K."/>
            <person name="Andreopoulos B."/>
            <person name="Lipzen A."/>
            <person name="Chen C."/>
            <person name="Yan M."/>
            <person name="Daum C."/>
            <person name="Ng V."/>
            <person name="Clum A."/>
            <person name="Steindorff A."/>
            <person name="Ohm R.A."/>
            <person name="Martin F."/>
            <person name="Silar P."/>
            <person name="Natvig D.O."/>
            <person name="Lalanne C."/>
            <person name="Gautier V."/>
            <person name="Ament-Velasquez S.L."/>
            <person name="Kruys A."/>
            <person name="Hutchinson M.I."/>
            <person name="Powell A.J."/>
            <person name="Barry K."/>
            <person name="Miller A.N."/>
            <person name="Grigoriev I.V."/>
            <person name="Debuchy R."/>
            <person name="Gladieux P."/>
            <person name="Hiltunen Thoren M."/>
            <person name="Johannesson H."/>
        </authorList>
    </citation>
    <scope>NUCLEOTIDE SEQUENCE</scope>
    <source>
        <strain evidence="1">CBS 731.68</strain>
    </source>
</reference>
<accession>A0AAN6U4I9</accession>
<evidence type="ECO:0000313" key="2">
    <source>
        <dbReference type="Proteomes" id="UP001302602"/>
    </source>
</evidence>
<gene>
    <name evidence="1" type="ORF">N657DRAFT_301754</name>
</gene>
<sequence>MEQGETSSRAGLTQPTGAFLAVTIASVPEDGYYLQPPIPNKLFCTAATACIRSLSAIMSCRAFIRSNGLTLSTTSLSSSCSGQPHAVCAIISCRKTSSMRDEPCYRRPSPPRRTAISVRFWSFSDTNLLRPHQAFPSGRVCGTWTDHPSFSATSPDMTGLGAPVFSVTITAKNGPSDMRPLVEGRGKRNGCIAMTGGVGWTPTTAVIFRLTTWFCAHAPTLSSSRRL</sequence>
<proteinExistence type="predicted"/>
<dbReference type="EMBL" id="MU853225">
    <property type="protein sequence ID" value="KAK4126300.1"/>
    <property type="molecule type" value="Genomic_DNA"/>
</dbReference>
<protein>
    <submittedName>
        <fullName evidence="1">Uncharacterized protein</fullName>
    </submittedName>
</protein>
<dbReference type="RefSeq" id="XP_062650071.1">
    <property type="nucleotide sequence ID" value="XM_062786690.1"/>
</dbReference>
<name>A0AAN6U4I9_9PEZI</name>
<dbReference type="Proteomes" id="UP001302602">
    <property type="component" value="Unassembled WGS sequence"/>
</dbReference>
<dbReference type="AlphaFoldDB" id="A0AAN6U4I9"/>
<reference evidence="1" key="2">
    <citation type="submission" date="2023-05" db="EMBL/GenBank/DDBJ databases">
        <authorList>
            <consortium name="Lawrence Berkeley National Laboratory"/>
            <person name="Steindorff A."/>
            <person name="Hensen N."/>
            <person name="Bonometti L."/>
            <person name="Westerberg I."/>
            <person name="Brannstrom I.O."/>
            <person name="Guillou S."/>
            <person name="Cros-Aarteil S."/>
            <person name="Calhoun S."/>
            <person name="Haridas S."/>
            <person name="Kuo A."/>
            <person name="Mondo S."/>
            <person name="Pangilinan J."/>
            <person name="Riley R."/>
            <person name="Labutti K."/>
            <person name="Andreopoulos B."/>
            <person name="Lipzen A."/>
            <person name="Chen C."/>
            <person name="Yanf M."/>
            <person name="Daum C."/>
            <person name="Ng V."/>
            <person name="Clum A."/>
            <person name="Ohm R."/>
            <person name="Martin F."/>
            <person name="Silar P."/>
            <person name="Natvig D."/>
            <person name="Lalanne C."/>
            <person name="Gautier V."/>
            <person name="Ament-Velasquez S.L."/>
            <person name="Kruys A."/>
            <person name="Hutchinson M.I."/>
            <person name="Powell A.J."/>
            <person name="Barry K."/>
            <person name="Miller A.N."/>
            <person name="Grigoriev I.V."/>
            <person name="Debuchy R."/>
            <person name="Gladieux P."/>
            <person name="Thoren M.H."/>
            <person name="Johannesson H."/>
        </authorList>
    </citation>
    <scope>NUCLEOTIDE SEQUENCE</scope>
    <source>
        <strain evidence="1">CBS 731.68</strain>
    </source>
</reference>
<comment type="caution">
    <text evidence="1">The sequence shown here is derived from an EMBL/GenBank/DDBJ whole genome shotgun (WGS) entry which is preliminary data.</text>
</comment>
<dbReference type="GeneID" id="87823458"/>
<evidence type="ECO:0000313" key="1">
    <source>
        <dbReference type="EMBL" id="KAK4126300.1"/>
    </source>
</evidence>